<feature type="binding site" evidence="5 7">
    <location>
        <position position="137"/>
    </location>
    <ligand>
        <name>Mn(2+)</name>
        <dbReference type="ChEBI" id="CHEBI:29035"/>
        <label>1</label>
    </ligand>
</feature>
<evidence type="ECO:0000256" key="5">
    <source>
        <dbReference type="HAMAP-Rule" id="MF_00737"/>
    </source>
</evidence>
<feature type="binding site" evidence="5">
    <location>
        <position position="255"/>
    </location>
    <ligand>
        <name>Mn(2+)</name>
        <dbReference type="ChEBI" id="CHEBI:29035"/>
        <label>2</label>
    </ligand>
</feature>
<reference evidence="12" key="1">
    <citation type="submission" date="2015-12" db="EMBL/GenBank/DDBJ databases">
        <authorList>
            <person name="Nair G.R."/>
            <person name="Kaur G."/>
            <person name="Mayilraj S."/>
        </authorList>
    </citation>
    <scope>NUCLEOTIDE SEQUENCE [LARGE SCALE GENOMIC DNA]</scope>
    <source>
        <strain evidence="12">CD08_4</strain>
    </source>
</reference>
<dbReference type="RefSeq" id="WP_058873578.1">
    <property type="nucleotide sequence ID" value="NZ_LQBK01000007.1"/>
</dbReference>
<evidence type="ECO:0000313" key="11">
    <source>
        <dbReference type="EMBL" id="KUG61007.1"/>
    </source>
</evidence>
<dbReference type="InterPro" id="IPR020855">
    <property type="entry name" value="Ureohydrolase_Mn_BS"/>
</dbReference>
<dbReference type="InterPro" id="IPR006035">
    <property type="entry name" value="Ureohydrolase"/>
</dbReference>
<dbReference type="Gene3D" id="3.40.800.10">
    <property type="entry name" value="Ureohydrolase domain"/>
    <property type="match status" value="1"/>
</dbReference>
<comment type="caution">
    <text evidence="11">The sequence shown here is derived from an EMBL/GenBank/DDBJ whole genome shotgun (WGS) entry which is preliminary data.</text>
</comment>
<dbReference type="UniPathway" id="UPA00379">
    <property type="reaction ID" value="UER00552"/>
</dbReference>
<dbReference type="GO" id="GO:0019556">
    <property type="term" value="P:L-histidine catabolic process to glutamate and formamide"/>
    <property type="evidence" value="ECO:0007669"/>
    <property type="project" value="UniProtKB-UniRule"/>
</dbReference>
<comment type="similarity">
    <text evidence="5 8 9">Belongs to the arginase family.</text>
</comment>
<evidence type="ECO:0000256" key="3">
    <source>
        <dbReference type="ARBA" id="ARBA00022808"/>
    </source>
</evidence>
<protein>
    <recommendedName>
        <fullName evidence="5 6">Formimidoylglutamase</fullName>
        <ecNumber evidence="5 6">3.5.3.8</ecNumber>
    </recommendedName>
    <alternativeName>
        <fullName evidence="5">Formiminoglutamase</fullName>
    </alternativeName>
    <alternativeName>
        <fullName evidence="5">Formiminoglutamate hydrolase</fullName>
    </alternativeName>
</protein>
<evidence type="ECO:0000256" key="4">
    <source>
        <dbReference type="ARBA" id="ARBA00023211"/>
    </source>
</evidence>
<sequence>MELSSPHPAAPASRWTGRTDGTGPQHRRWHQAVHLQEELATASQYVPQEPREGIAVVGFCSDEGVRRNHGRPGAASGPAALRNALGPLALHEDFSVLDAGDVTVDGNDLEGGQRRLGAATAELLNQHSLTIVLGGGHETAYGSYLGMAGSHRVAEEQRVGILNLDAHFDLRNAPQPTSGTPFRQIAESEHNAGRPFRYAVVGISRPNNTRALFDTAADLGVEHLLDEQCATHTGRVSEFVEKFLAQIDVLHLSIDLDVLPAAVAPGVSAPASFGVPLDVINAICHQVAASGKLALMDVVELNPTYDIDNRTARTAARLITTVAHNAAEHHR</sequence>
<comment type="catalytic activity">
    <reaction evidence="5">
        <text>N-formimidoyl-L-glutamate + H2O = formamide + L-glutamate</text>
        <dbReference type="Rhea" id="RHEA:22492"/>
        <dbReference type="ChEBI" id="CHEBI:15377"/>
        <dbReference type="ChEBI" id="CHEBI:16397"/>
        <dbReference type="ChEBI" id="CHEBI:29985"/>
        <dbReference type="ChEBI" id="CHEBI:58928"/>
        <dbReference type="EC" id="3.5.3.8"/>
    </reaction>
</comment>
<evidence type="ECO:0000256" key="6">
    <source>
        <dbReference type="NCBIfam" id="TIGR01227"/>
    </source>
</evidence>
<evidence type="ECO:0000256" key="10">
    <source>
        <dbReference type="SAM" id="MobiDB-lite"/>
    </source>
</evidence>
<dbReference type="GO" id="GO:0008783">
    <property type="term" value="F:agmatinase activity"/>
    <property type="evidence" value="ECO:0007669"/>
    <property type="project" value="TreeGrafter"/>
</dbReference>
<dbReference type="PRINTS" id="PR00116">
    <property type="entry name" value="ARGINASE"/>
</dbReference>
<dbReference type="GO" id="GO:0030145">
    <property type="term" value="F:manganese ion binding"/>
    <property type="evidence" value="ECO:0007669"/>
    <property type="project" value="UniProtKB-UniRule"/>
</dbReference>
<feature type="binding site" evidence="5">
    <location>
        <position position="257"/>
    </location>
    <ligand>
        <name>Mn(2+)</name>
        <dbReference type="ChEBI" id="CHEBI:29035"/>
        <label>2</label>
    </ligand>
</feature>
<keyword evidence="3 5" id="KW-0369">Histidine metabolism</keyword>
<comment type="pathway">
    <text evidence="5">Amino-acid degradation; L-histidine degradation into L-glutamate; L-glutamate from N-formimidoyl-L-glutamate (hydrolase route): step 1/1.</text>
</comment>
<proteinExistence type="inferred from homology"/>
<dbReference type="PANTHER" id="PTHR11358:SF35">
    <property type="entry name" value="FORMIMIDOYLGLUTAMASE"/>
    <property type="match status" value="1"/>
</dbReference>
<keyword evidence="2 5" id="KW-0378">Hydrolase</keyword>
<evidence type="ECO:0000256" key="2">
    <source>
        <dbReference type="ARBA" id="ARBA00022801"/>
    </source>
</evidence>
<dbReference type="PROSITE" id="PS01053">
    <property type="entry name" value="ARGINASE_1"/>
    <property type="match status" value="1"/>
</dbReference>
<dbReference type="Proteomes" id="UP000053512">
    <property type="component" value="Unassembled WGS sequence"/>
</dbReference>
<keyword evidence="1 5" id="KW-0479">Metal-binding</keyword>
<feature type="binding site" evidence="5 7">
    <location>
        <position position="165"/>
    </location>
    <ligand>
        <name>Mn(2+)</name>
        <dbReference type="ChEBI" id="CHEBI:29035"/>
        <label>1</label>
    </ligand>
</feature>
<dbReference type="PIRSF" id="PIRSF036979">
    <property type="entry name" value="Arginase"/>
    <property type="match status" value="1"/>
</dbReference>
<name>A0A0W8ILL8_KOCRO</name>
<evidence type="ECO:0000256" key="8">
    <source>
        <dbReference type="PROSITE-ProRule" id="PRU00742"/>
    </source>
</evidence>
<dbReference type="InterPro" id="IPR023696">
    <property type="entry name" value="Ureohydrolase_dom_sf"/>
</dbReference>
<dbReference type="PANTHER" id="PTHR11358">
    <property type="entry name" value="ARGINASE/AGMATINASE"/>
    <property type="match status" value="1"/>
</dbReference>
<dbReference type="Pfam" id="PF00491">
    <property type="entry name" value="Arginase"/>
    <property type="match status" value="1"/>
</dbReference>
<dbReference type="GO" id="GO:0019557">
    <property type="term" value="P:L-histidine catabolic process to glutamate and formate"/>
    <property type="evidence" value="ECO:0007669"/>
    <property type="project" value="UniProtKB-UniPathway"/>
</dbReference>
<evidence type="ECO:0000256" key="1">
    <source>
        <dbReference type="ARBA" id="ARBA00022723"/>
    </source>
</evidence>
<feature type="binding site" evidence="7">
    <location>
        <position position="167"/>
    </location>
    <ligand>
        <name>Mn(2+)</name>
        <dbReference type="ChEBI" id="CHEBI:29035"/>
        <label>1</label>
    </ligand>
</feature>
<dbReference type="GO" id="GO:0033389">
    <property type="term" value="P:putrescine biosynthetic process from arginine, via agmatine"/>
    <property type="evidence" value="ECO:0007669"/>
    <property type="project" value="TreeGrafter"/>
</dbReference>
<dbReference type="CDD" id="cd09988">
    <property type="entry name" value="Formimidoylglutamase"/>
    <property type="match status" value="1"/>
</dbReference>
<dbReference type="HAMAP" id="MF_00737">
    <property type="entry name" value="Formimidoylglutam"/>
    <property type="match status" value="1"/>
</dbReference>
<dbReference type="GO" id="GO:0050415">
    <property type="term" value="F:formimidoylglutamase activity"/>
    <property type="evidence" value="ECO:0007669"/>
    <property type="project" value="UniProtKB-UniRule"/>
</dbReference>
<dbReference type="NCBIfam" id="TIGR01227">
    <property type="entry name" value="hutG"/>
    <property type="match status" value="1"/>
</dbReference>
<organism evidence="11 12">
    <name type="scientific">Kocuria rosea subsp. polaris</name>
    <dbReference type="NCBI Taxonomy" id="136273"/>
    <lineage>
        <taxon>Bacteria</taxon>
        <taxon>Bacillati</taxon>
        <taxon>Actinomycetota</taxon>
        <taxon>Actinomycetes</taxon>
        <taxon>Micrococcales</taxon>
        <taxon>Micrococcaceae</taxon>
        <taxon>Kocuria</taxon>
    </lineage>
</organism>
<dbReference type="InterPro" id="IPR005923">
    <property type="entry name" value="HutG"/>
</dbReference>
<dbReference type="EMBL" id="LQBK01000007">
    <property type="protein sequence ID" value="KUG61007.1"/>
    <property type="molecule type" value="Genomic_DNA"/>
</dbReference>
<feature type="binding site" evidence="5">
    <location>
        <position position="167"/>
    </location>
    <ligand>
        <name>Mn(2+)</name>
        <dbReference type="ChEBI" id="CHEBI:29035"/>
        <label>2</label>
    </ligand>
</feature>
<keyword evidence="4 5" id="KW-0464">Manganese</keyword>
<accession>A0A0W8ILL8</accession>
<feature type="binding site" evidence="7">
    <location>
        <position position="257"/>
    </location>
    <ligand>
        <name>Mn(2+)</name>
        <dbReference type="ChEBI" id="CHEBI:29035"/>
        <label>1</label>
    </ligand>
</feature>
<comment type="cofactor">
    <cofactor evidence="5 7">
        <name>Mn(2+)</name>
        <dbReference type="ChEBI" id="CHEBI:29035"/>
    </cofactor>
    <text evidence="5 7">Binds 2 manganese ions per subunit.</text>
</comment>
<dbReference type="EC" id="3.5.3.8" evidence="5 6"/>
<dbReference type="SUPFAM" id="SSF52768">
    <property type="entry name" value="Arginase/deacetylase"/>
    <property type="match status" value="1"/>
</dbReference>
<dbReference type="PROSITE" id="PS51409">
    <property type="entry name" value="ARGINASE_2"/>
    <property type="match status" value="1"/>
</dbReference>
<feature type="binding site" evidence="5 7">
    <location>
        <position position="255"/>
    </location>
    <ligand>
        <name>Mn(2+)</name>
        <dbReference type="ChEBI" id="CHEBI:29035"/>
        <label>1</label>
    </ligand>
</feature>
<feature type="binding site" evidence="5">
    <location>
        <position position="165"/>
    </location>
    <ligand>
        <name>Mn(2+)</name>
        <dbReference type="ChEBI" id="CHEBI:29035"/>
        <label>2</label>
    </ligand>
</feature>
<feature type="region of interest" description="Disordered" evidence="10">
    <location>
        <begin position="1"/>
        <end position="27"/>
    </location>
</feature>
<gene>
    <name evidence="5" type="primary">hutG</name>
    <name evidence="11" type="ORF">AVL61_15270</name>
</gene>
<feature type="binding site" evidence="5 7">
    <location>
        <position position="169"/>
    </location>
    <ligand>
        <name>Mn(2+)</name>
        <dbReference type="ChEBI" id="CHEBI:29035"/>
        <label>1</label>
    </ligand>
</feature>
<evidence type="ECO:0000256" key="9">
    <source>
        <dbReference type="RuleBase" id="RU003684"/>
    </source>
</evidence>
<evidence type="ECO:0000313" key="12">
    <source>
        <dbReference type="Proteomes" id="UP000053512"/>
    </source>
</evidence>
<comment type="function">
    <text evidence="5">Catalyzes the conversion of N-formimidoyl-L-glutamate to L-glutamate and formamide.</text>
</comment>
<dbReference type="OrthoDB" id="9789727at2"/>
<dbReference type="AlphaFoldDB" id="A0A0W8ILL8"/>
<evidence type="ECO:0000256" key="7">
    <source>
        <dbReference type="PIRSR" id="PIRSR036979-1"/>
    </source>
</evidence>